<name>A0ACC1N9E7_9HYPO</name>
<evidence type="ECO:0000313" key="1">
    <source>
        <dbReference type="EMBL" id="KAJ2975628.1"/>
    </source>
</evidence>
<accession>A0ACC1N9E7</accession>
<organism evidence="1 2">
    <name type="scientific">Zarea fungicola</name>
    <dbReference type="NCBI Taxonomy" id="93591"/>
    <lineage>
        <taxon>Eukaryota</taxon>
        <taxon>Fungi</taxon>
        <taxon>Dikarya</taxon>
        <taxon>Ascomycota</taxon>
        <taxon>Pezizomycotina</taxon>
        <taxon>Sordariomycetes</taxon>
        <taxon>Hypocreomycetidae</taxon>
        <taxon>Hypocreales</taxon>
        <taxon>Cordycipitaceae</taxon>
        <taxon>Zarea</taxon>
    </lineage>
</organism>
<reference evidence="1" key="1">
    <citation type="submission" date="2022-08" db="EMBL/GenBank/DDBJ databases">
        <title>Genome Sequence of Lecanicillium fungicola.</title>
        <authorList>
            <person name="Buettner E."/>
        </authorList>
    </citation>
    <scope>NUCLEOTIDE SEQUENCE</scope>
    <source>
        <strain evidence="1">Babe33</strain>
    </source>
</reference>
<proteinExistence type="predicted"/>
<protein>
    <submittedName>
        <fullName evidence="1">Uncharacterized protein</fullName>
    </submittedName>
</protein>
<sequence>MIYLGGGGSEVDEARIWDLAYKPGQRVVVWPFAMPAARWEGTMQWITASLTSRGEFASISLGLEGPDFGLDHADIVAIPGGNTFRLLHYLQKNGGSAGALILGASIAITDSTVGGQDENIVADLRDMQGLDTLGGCVTYPHFELGADEFEGHCRHWSQLYGVAVIGMPETCGIQFDLSGNGLNVGPSPAYVFTPDGRQLVWASDTTLSFPL</sequence>
<gene>
    <name evidence="1" type="ORF">NQ176_g5415</name>
</gene>
<dbReference type="EMBL" id="JANJQO010000684">
    <property type="protein sequence ID" value="KAJ2975628.1"/>
    <property type="molecule type" value="Genomic_DNA"/>
</dbReference>
<comment type="caution">
    <text evidence="1">The sequence shown here is derived from an EMBL/GenBank/DDBJ whole genome shotgun (WGS) entry which is preliminary data.</text>
</comment>
<evidence type="ECO:0000313" key="2">
    <source>
        <dbReference type="Proteomes" id="UP001143910"/>
    </source>
</evidence>
<dbReference type="Proteomes" id="UP001143910">
    <property type="component" value="Unassembled WGS sequence"/>
</dbReference>
<keyword evidence="2" id="KW-1185">Reference proteome</keyword>